<dbReference type="GeneID" id="29080274"/>
<sequence length="44" mass="5183">MGCAIVARYETERAKTTHPFWVRFLRSDVMSAGRRPVLIPTWEF</sequence>
<protein>
    <submittedName>
        <fullName evidence="1">Uncharacterized protein</fullName>
    </submittedName>
</protein>
<accession>A0A1B3AY81</accession>
<proteinExistence type="predicted"/>
<dbReference type="KEGG" id="vg:29080274"/>
<dbReference type="EMBL" id="KX557272">
    <property type="protein sequence ID" value="AOE43700.1"/>
    <property type="molecule type" value="Genomic_DNA"/>
</dbReference>
<organism evidence="1 2">
    <name type="scientific">Gordonia phage Bantam</name>
    <dbReference type="NCBI Taxonomy" id="1887641"/>
    <lineage>
        <taxon>Viruses</taxon>
        <taxon>Duplodnaviria</taxon>
        <taxon>Heunggongvirae</taxon>
        <taxon>Uroviricota</taxon>
        <taxon>Caudoviricetes</taxon>
        <taxon>Bantamvirus</taxon>
        <taxon>Bantamvirus bantam</taxon>
    </lineage>
</organism>
<gene>
    <name evidence="1" type="primary">10</name>
    <name evidence="1" type="ORF">SEA_BANTAM_10</name>
</gene>
<evidence type="ECO:0000313" key="1">
    <source>
        <dbReference type="EMBL" id="AOE43700.1"/>
    </source>
</evidence>
<dbReference type="RefSeq" id="YP_009287479.1">
    <property type="nucleotide sequence ID" value="NC_031074.1"/>
</dbReference>
<keyword evidence="2" id="KW-1185">Reference proteome</keyword>
<evidence type="ECO:0000313" key="2">
    <source>
        <dbReference type="Proteomes" id="UP000202170"/>
    </source>
</evidence>
<dbReference type="Proteomes" id="UP000202170">
    <property type="component" value="Segment"/>
</dbReference>
<reference evidence="2" key="1">
    <citation type="submission" date="2016-07" db="EMBL/GenBank/DDBJ databases">
        <authorList>
            <person name="Florea S."/>
            <person name="Webb J.S."/>
            <person name="Jaromczyk J."/>
            <person name="Schardl C.L."/>
        </authorList>
    </citation>
    <scope>NUCLEOTIDE SEQUENCE [LARGE SCALE GENOMIC DNA]</scope>
</reference>
<name>A0A1B3AY81_9CAUD</name>